<feature type="compositionally biased region" description="Polar residues" evidence="1">
    <location>
        <begin position="147"/>
        <end position="157"/>
    </location>
</feature>
<feature type="region of interest" description="Disordered" evidence="1">
    <location>
        <begin position="135"/>
        <end position="206"/>
    </location>
</feature>
<dbReference type="AlphaFoldDB" id="A0A0C3AS62"/>
<feature type="region of interest" description="Disordered" evidence="1">
    <location>
        <begin position="57"/>
        <end position="79"/>
    </location>
</feature>
<dbReference type="OrthoDB" id="3246206at2759"/>
<dbReference type="Proteomes" id="UP000054097">
    <property type="component" value="Unassembled WGS sequence"/>
</dbReference>
<organism evidence="2 3">
    <name type="scientific">Serendipita vermifera MAFF 305830</name>
    <dbReference type="NCBI Taxonomy" id="933852"/>
    <lineage>
        <taxon>Eukaryota</taxon>
        <taxon>Fungi</taxon>
        <taxon>Dikarya</taxon>
        <taxon>Basidiomycota</taxon>
        <taxon>Agaricomycotina</taxon>
        <taxon>Agaricomycetes</taxon>
        <taxon>Sebacinales</taxon>
        <taxon>Serendipitaceae</taxon>
        <taxon>Serendipita</taxon>
    </lineage>
</organism>
<feature type="compositionally biased region" description="Polar residues" evidence="1">
    <location>
        <begin position="268"/>
        <end position="286"/>
    </location>
</feature>
<name>A0A0C3AS62_SERVB</name>
<sequence>MAPPVLVLAGGAVIAVGGIVAFHQFIYEPLIAPKLEVFVENWLEQRRLKRRQLTRPVSFGDEGDVPAASSSRSRATSQVEMDTISAPLRVTSIDTGLSEANLRRRNNATSGHASLVLESPNVFIPFGTLTPLSNNDPLPGGPALSSPRLSTPSTVPSSLMELRSPSLRSVSPVAARTPSDHSRRSSTDSPVAARTPLDLSPRSSTDSILADTNHLSFATISPSHSVTHISPRALLVTIASPTGLDEDSRPLSDFTPVRRQQDAAGQNPWRNTITRTDSAHSSIRSPMGSTIYESFAPSNRSTSPVDHTIHEEATARNLRFPSPDRLQPPTRRAPRSTTSWSDVASDSGDEPEFLVGSDVESWASVSDRPT</sequence>
<evidence type="ECO:0000256" key="1">
    <source>
        <dbReference type="SAM" id="MobiDB-lite"/>
    </source>
</evidence>
<dbReference type="EMBL" id="KN824346">
    <property type="protein sequence ID" value="KIM22894.1"/>
    <property type="molecule type" value="Genomic_DNA"/>
</dbReference>
<protein>
    <submittedName>
        <fullName evidence="2">Uncharacterized protein</fullName>
    </submittedName>
</protein>
<dbReference type="HOGENOM" id="CLU_748346_0_0_1"/>
<proteinExistence type="predicted"/>
<feature type="region of interest" description="Disordered" evidence="1">
    <location>
        <begin position="242"/>
        <end position="286"/>
    </location>
</feature>
<keyword evidence="3" id="KW-1185">Reference proteome</keyword>
<evidence type="ECO:0000313" key="3">
    <source>
        <dbReference type="Proteomes" id="UP000054097"/>
    </source>
</evidence>
<accession>A0A0C3AS62</accession>
<gene>
    <name evidence="2" type="ORF">M408DRAFT_28341</name>
</gene>
<feature type="compositionally biased region" description="Low complexity" evidence="1">
    <location>
        <begin position="67"/>
        <end position="77"/>
    </location>
</feature>
<reference evidence="3" key="2">
    <citation type="submission" date="2015-01" db="EMBL/GenBank/DDBJ databases">
        <title>Evolutionary Origins and Diversification of the Mycorrhizal Mutualists.</title>
        <authorList>
            <consortium name="DOE Joint Genome Institute"/>
            <consortium name="Mycorrhizal Genomics Consortium"/>
            <person name="Kohler A."/>
            <person name="Kuo A."/>
            <person name="Nagy L.G."/>
            <person name="Floudas D."/>
            <person name="Copeland A."/>
            <person name="Barry K.W."/>
            <person name="Cichocki N."/>
            <person name="Veneault-Fourrey C."/>
            <person name="LaButti K."/>
            <person name="Lindquist E.A."/>
            <person name="Lipzen A."/>
            <person name="Lundell T."/>
            <person name="Morin E."/>
            <person name="Murat C."/>
            <person name="Riley R."/>
            <person name="Ohm R."/>
            <person name="Sun H."/>
            <person name="Tunlid A."/>
            <person name="Henrissat B."/>
            <person name="Grigoriev I.V."/>
            <person name="Hibbett D.S."/>
            <person name="Martin F."/>
        </authorList>
    </citation>
    <scope>NUCLEOTIDE SEQUENCE [LARGE SCALE GENOMIC DNA]</scope>
    <source>
        <strain evidence="3">MAFF 305830</strain>
    </source>
</reference>
<reference evidence="2 3" key="1">
    <citation type="submission" date="2014-04" db="EMBL/GenBank/DDBJ databases">
        <authorList>
            <consortium name="DOE Joint Genome Institute"/>
            <person name="Kuo A."/>
            <person name="Zuccaro A."/>
            <person name="Kohler A."/>
            <person name="Nagy L.G."/>
            <person name="Floudas D."/>
            <person name="Copeland A."/>
            <person name="Barry K.W."/>
            <person name="Cichocki N."/>
            <person name="Veneault-Fourrey C."/>
            <person name="LaButti K."/>
            <person name="Lindquist E.A."/>
            <person name="Lipzen A."/>
            <person name="Lundell T."/>
            <person name="Morin E."/>
            <person name="Murat C."/>
            <person name="Sun H."/>
            <person name="Tunlid A."/>
            <person name="Henrissat B."/>
            <person name="Grigoriev I.V."/>
            <person name="Hibbett D.S."/>
            <person name="Martin F."/>
            <person name="Nordberg H.P."/>
            <person name="Cantor M.N."/>
            <person name="Hua S.X."/>
        </authorList>
    </citation>
    <scope>NUCLEOTIDE SEQUENCE [LARGE SCALE GENOMIC DNA]</scope>
    <source>
        <strain evidence="2 3">MAFF 305830</strain>
    </source>
</reference>
<evidence type="ECO:0000313" key="2">
    <source>
        <dbReference type="EMBL" id="KIM22894.1"/>
    </source>
</evidence>
<feature type="compositionally biased region" description="Polar residues" evidence="1">
    <location>
        <begin position="335"/>
        <end position="344"/>
    </location>
</feature>
<feature type="region of interest" description="Disordered" evidence="1">
    <location>
        <begin position="313"/>
        <end position="370"/>
    </location>
</feature>